<reference evidence="1 2" key="1">
    <citation type="submission" date="2017-06" db="EMBL/GenBank/DDBJ databases">
        <title>Genome variation in co-occurring toxic Cylindrospermopsis raciborskii strains determines phenotypic plasticity.</title>
        <authorList>
            <person name="Willis A."/>
            <person name="Woodhouse J."/>
            <person name="Ongley S."/>
            <person name="Jex A."/>
            <person name="Burford M."/>
            <person name="Neilan B."/>
        </authorList>
    </citation>
    <scope>NUCLEOTIDE SEQUENCE [LARGE SCALE GENOMIC DNA]</scope>
    <source>
        <strain evidence="1 2">C07</strain>
    </source>
</reference>
<protein>
    <submittedName>
        <fullName evidence="1">Transposase</fullName>
    </submittedName>
</protein>
<gene>
    <name evidence="1" type="ORF">CEP15_13125</name>
</gene>
<keyword evidence="2" id="KW-1185">Reference proteome</keyword>
<proteinExistence type="predicted"/>
<dbReference type="Proteomes" id="UP000236284">
    <property type="component" value="Unassembled WGS sequence"/>
</dbReference>
<evidence type="ECO:0000313" key="2">
    <source>
        <dbReference type="Proteomes" id="UP000236284"/>
    </source>
</evidence>
<name>A0ABX4WJE7_9CYAN</name>
<dbReference type="EMBL" id="NJHS01000167">
    <property type="protein sequence ID" value="PNJ94475.1"/>
    <property type="molecule type" value="Genomic_DNA"/>
</dbReference>
<sequence length="56" mass="6613">EENRELSRQRVVCEHAHSGIKRYNCVHSVYRNRVTDFDDQLMLVSAGLWNFYLDAA</sequence>
<accession>A0ABX4WJE7</accession>
<organism evidence="1 2">
    <name type="scientific">Cylindrospermopsis raciborskii C07</name>
    <dbReference type="NCBI Taxonomy" id="2014886"/>
    <lineage>
        <taxon>Bacteria</taxon>
        <taxon>Bacillati</taxon>
        <taxon>Cyanobacteriota</taxon>
        <taxon>Cyanophyceae</taxon>
        <taxon>Nostocales</taxon>
        <taxon>Aphanizomenonaceae</taxon>
        <taxon>Cylindrospermopsis</taxon>
    </lineage>
</organism>
<evidence type="ECO:0000313" key="1">
    <source>
        <dbReference type="EMBL" id="PNJ94475.1"/>
    </source>
</evidence>
<comment type="caution">
    <text evidence="1">The sequence shown here is derived from an EMBL/GenBank/DDBJ whole genome shotgun (WGS) entry which is preliminary data.</text>
</comment>
<feature type="non-terminal residue" evidence="1">
    <location>
        <position position="1"/>
    </location>
</feature>